<comment type="caution">
    <text evidence="1">The sequence shown here is derived from an EMBL/GenBank/DDBJ whole genome shotgun (WGS) entry which is preliminary data.</text>
</comment>
<organism evidence="1 2">
    <name type="scientific">Brevundimonas denitrificans</name>
    <dbReference type="NCBI Taxonomy" id="1443434"/>
    <lineage>
        <taxon>Bacteria</taxon>
        <taxon>Pseudomonadati</taxon>
        <taxon>Pseudomonadota</taxon>
        <taxon>Alphaproteobacteria</taxon>
        <taxon>Caulobacterales</taxon>
        <taxon>Caulobacteraceae</taxon>
        <taxon>Brevundimonas</taxon>
    </lineage>
</organism>
<reference evidence="2" key="1">
    <citation type="journal article" date="2019" name="Int. J. Syst. Evol. Microbiol.">
        <title>The Global Catalogue of Microorganisms (GCM) 10K type strain sequencing project: providing services to taxonomists for standard genome sequencing and annotation.</title>
        <authorList>
            <consortium name="The Broad Institute Genomics Platform"/>
            <consortium name="The Broad Institute Genome Sequencing Center for Infectious Disease"/>
            <person name="Wu L."/>
            <person name="Ma J."/>
        </authorList>
    </citation>
    <scope>NUCLEOTIDE SEQUENCE [LARGE SCALE GENOMIC DNA]</scope>
    <source>
        <strain evidence="2">NBRC 110107</strain>
    </source>
</reference>
<keyword evidence="2" id="KW-1185">Reference proteome</keyword>
<protein>
    <submittedName>
        <fullName evidence="1">Uncharacterized protein</fullName>
    </submittedName>
</protein>
<evidence type="ECO:0000313" key="1">
    <source>
        <dbReference type="EMBL" id="GLS02485.1"/>
    </source>
</evidence>
<evidence type="ECO:0000313" key="2">
    <source>
        <dbReference type="Proteomes" id="UP001156921"/>
    </source>
</evidence>
<accession>A0ABQ6BKB7</accession>
<dbReference type="Proteomes" id="UP001156921">
    <property type="component" value="Unassembled WGS sequence"/>
</dbReference>
<proteinExistence type="predicted"/>
<dbReference type="EMBL" id="BSOY01000073">
    <property type="protein sequence ID" value="GLS02485.1"/>
    <property type="molecule type" value="Genomic_DNA"/>
</dbReference>
<sequence>MGLAEQAQQDGSRLVGDAERLDTQLLLGLQGGQSGAFLGQIGIDEVAETPASRASWILLVKVS</sequence>
<name>A0ABQ6BKB7_9CAUL</name>
<gene>
    <name evidence="1" type="ORF">GCM10007859_25090</name>
</gene>